<dbReference type="RefSeq" id="WP_012878815.1">
    <property type="nucleotide sequence ID" value="NC_013530.1"/>
</dbReference>
<sequence length="75" mass="8072">MGFQRISADPGRMGGLPTIRDTRVTVTAVLGQLAAGQTPQDIVRDYPYLELDDIYAALAFASATLAEREMPFVAA</sequence>
<evidence type="ECO:0008006" key="3">
    <source>
        <dbReference type="Google" id="ProtNLM"/>
    </source>
</evidence>
<dbReference type="HOGENOM" id="CLU_126005_2_0_11"/>
<dbReference type="KEGG" id="xce:Xcel_2054"/>
<dbReference type="Pfam" id="PF04255">
    <property type="entry name" value="DUF433"/>
    <property type="match status" value="1"/>
</dbReference>
<dbReference type="EMBL" id="CP001821">
    <property type="protein sequence ID" value="ACZ31073.1"/>
    <property type="molecule type" value="Genomic_DNA"/>
</dbReference>
<name>D1BU60_XYLCX</name>
<proteinExistence type="predicted"/>
<dbReference type="Gene3D" id="1.10.10.10">
    <property type="entry name" value="Winged helix-like DNA-binding domain superfamily/Winged helix DNA-binding domain"/>
    <property type="match status" value="1"/>
</dbReference>
<protein>
    <recommendedName>
        <fullName evidence="3">DUF433 domain-containing protein</fullName>
    </recommendedName>
</protein>
<evidence type="ECO:0000313" key="1">
    <source>
        <dbReference type="EMBL" id="ACZ31073.1"/>
    </source>
</evidence>
<accession>D1BU60</accession>
<evidence type="ECO:0000313" key="2">
    <source>
        <dbReference type="Proteomes" id="UP000002255"/>
    </source>
</evidence>
<dbReference type="OrthoDB" id="5147072at2"/>
<gene>
    <name evidence="1" type="ordered locus">Xcel_2054</name>
</gene>
<dbReference type="PANTHER" id="PTHR34849:SF3">
    <property type="entry name" value="SSR2962 PROTEIN"/>
    <property type="match status" value="1"/>
</dbReference>
<dbReference type="PANTHER" id="PTHR34849">
    <property type="entry name" value="SSL5025 PROTEIN"/>
    <property type="match status" value="1"/>
</dbReference>
<dbReference type="InterPro" id="IPR009057">
    <property type="entry name" value="Homeodomain-like_sf"/>
</dbReference>
<dbReference type="STRING" id="446471.Xcel_2054"/>
<keyword evidence="2" id="KW-1185">Reference proteome</keyword>
<organism evidence="1 2">
    <name type="scientific">Xylanimonas cellulosilytica (strain DSM 15894 / JCM 12276 / CECT 5975 / KCTC 9989 / LMG 20990 / NBRC 107835 / XIL07)</name>
    <dbReference type="NCBI Taxonomy" id="446471"/>
    <lineage>
        <taxon>Bacteria</taxon>
        <taxon>Bacillati</taxon>
        <taxon>Actinomycetota</taxon>
        <taxon>Actinomycetes</taxon>
        <taxon>Micrococcales</taxon>
        <taxon>Promicromonosporaceae</taxon>
        <taxon>Xylanimonas</taxon>
    </lineage>
</organism>
<dbReference type="InterPro" id="IPR007367">
    <property type="entry name" value="DUF433"/>
</dbReference>
<dbReference type="InterPro" id="IPR036388">
    <property type="entry name" value="WH-like_DNA-bd_sf"/>
</dbReference>
<dbReference type="Proteomes" id="UP000002255">
    <property type="component" value="Chromosome"/>
</dbReference>
<dbReference type="AlphaFoldDB" id="D1BU60"/>
<dbReference type="SUPFAM" id="SSF46689">
    <property type="entry name" value="Homeodomain-like"/>
    <property type="match status" value="1"/>
</dbReference>
<reference evidence="2" key="1">
    <citation type="submission" date="2009-11" db="EMBL/GenBank/DDBJ databases">
        <title>The complete chromosome of Xylanimonas cellulosilytica DSM 15894.</title>
        <authorList>
            <consortium name="US DOE Joint Genome Institute (JGI-PGF)"/>
            <person name="Lucas S."/>
            <person name="Copeland A."/>
            <person name="Lapidus A."/>
            <person name="Glavina del Rio T."/>
            <person name="Dalin E."/>
            <person name="Tice H."/>
            <person name="Bruce D."/>
            <person name="Goodwin L."/>
            <person name="Pitluck S."/>
            <person name="Kyrpides N."/>
            <person name="Mavromatis K."/>
            <person name="Ivanova N."/>
            <person name="Mikhailova N."/>
            <person name="Foster B."/>
            <person name="Clum A."/>
            <person name="Brettin T."/>
            <person name="Detter J.C."/>
            <person name="Han C."/>
            <person name="Larimer F."/>
            <person name="Land M."/>
            <person name="Hauser L."/>
            <person name="Markowitz V."/>
            <person name="Cheng J.F."/>
            <person name="Hugenholtz P."/>
            <person name="Woyke T."/>
            <person name="Wu D."/>
            <person name="Gehrich-Schroeter G."/>
            <person name="Schneider S."/>
            <person name="Pukall S.R."/>
            <person name="Klenk H.P."/>
            <person name="Eisen J.A."/>
        </authorList>
    </citation>
    <scope>NUCLEOTIDE SEQUENCE [LARGE SCALE GENOMIC DNA]</scope>
    <source>
        <strain evidence="2">DSM 15894 / CECT 5975 / LMG 20990 / XIL07</strain>
    </source>
</reference>
<reference evidence="1 2" key="2">
    <citation type="journal article" date="2010" name="Stand. Genomic Sci.">
        <title>Complete genome sequence of Xylanimonas cellulosilytica type strain (XIL07).</title>
        <authorList>
            <person name="Foster B."/>
            <person name="Pukall R."/>
            <person name="Abt B."/>
            <person name="Nolan M."/>
            <person name="Glavina Del Rio T."/>
            <person name="Chen F."/>
            <person name="Lucas S."/>
            <person name="Tice H."/>
            <person name="Pitluck S."/>
            <person name="Cheng J.-F."/>
            <person name="Chertkov O."/>
            <person name="Brettin T."/>
            <person name="Han C."/>
            <person name="Detter J.C."/>
            <person name="Bruce D."/>
            <person name="Goodwin L."/>
            <person name="Ivanova N."/>
            <person name="Mavromatis K."/>
            <person name="Pati A."/>
            <person name="Mikhailova N."/>
            <person name="Chen A."/>
            <person name="Palaniappan K."/>
            <person name="Land M."/>
            <person name="Hauser L."/>
            <person name="Chang Y.-J."/>
            <person name="Jeffries C.D."/>
            <person name="Chain P."/>
            <person name="Rohde M."/>
            <person name="Goeker M."/>
            <person name="Bristow J."/>
            <person name="Eisen J.A."/>
            <person name="Markowitz V."/>
            <person name="Hugenholtz P."/>
            <person name="Kyrpides N.C."/>
            <person name="Klenk H.-P."/>
            <person name="Lapidus A."/>
        </authorList>
    </citation>
    <scope>NUCLEOTIDE SEQUENCE [LARGE SCALE GENOMIC DNA]</scope>
    <source>
        <strain evidence="2">DSM 15894 / CECT 5975 / LMG 20990 / XIL07</strain>
    </source>
</reference>
<dbReference type="eggNOG" id="COG2442">
    <property type="taxonomic scope" value="Bacteria"/>
</dbReference>